<protein>
    <recommendedName>
        <fullName evidence="1">Protein SlyX homolog</fullName>
    </recommendedName>
</protein>
<dbReference type="HAMAP" id="MF_00715">
    <property type="entry name" value="SlyX"/>
    <property type="match status" value="1"/>
</dbReference>
<accession>A0ABN1IBT5</accession>
<proteinExistence type="inferred from homology"/>
<organism evidence="2 3">
    <name type="scientific">Dokdonella soli</name>
    <dbReference type="NCBI Taxonomy" id="529810"/>
    <lineage>
        <taxon>Bacteria</taxon>
        <taxon>Pseudomonadati</taxon>
        <taxon>Pseudomonadota</taxon>
        <taxon>Gammaproteobacteria</taxon>
        <taxon>Lysobacterales</taxon>
        <taxon>Rhodanobacteraceae</taxon>
        <taxon>Dokdonella</taxon>
    </lineage>
</organism>
<keyword evidence="3" id="KW-1185">Reference proteome</keyword>
<comment type="caution">
    <text evidence="2">The sequence shown here is derived from an EMBL/GenBank/DDBJ whole genome shotgun (WGS) entry which is preliminary data.</text>
</comment>
<dbReference type="InterPro" id="IPR007236">
    <property type="entry name" value="SlyX"/>
</dbReference>
<dbReference type="EMBL" id="BAAAEU010000001">
    <property type="protein sequence ID" value="GAA0705223.1"/>
    <property type="molecule type" value="Genomic_DNA"/>
</dbReference>
<comment type="similarity">
    <text evidence="1">Belongs to the SlyX family.</text>
</comment>
<evidence type="ECO:0000313" key="3">
    <source>
        <dbReference type="Proteomes" id="UP001501523"/>
    </source>
</evidence>
<dbReference type="PANTHER" id="PTHR36508">
    <property type="entry name" value="PROTEIN SLYX"/>
    <property type="match status" value="1"/>
</dbReference>
<dbReference type="Gene3D" id="1.20.5.300">
    <property type="match status" value="1"/>
</dbReference>
<sequence length="71" mass="8027">MSASLEERLTELEVRLAFVDDTVHALNETVATHDRLLHDLRSAMERLRGDLVAVRGALTHDARDEPPPPHY</sequence>
<evidence type="ECO:0000256" key="1">
    <source>
        <dbReference type="HAMAP-Rule" id="MF_00715"/>
    </source>
</evidence>
<dbReference type="Proteomes" id="UP001501523">
    <property type="component" value="Unassembled WGS sequence"/>
</dbReference>
<dbReference type="PANTHER" id="PTHR36508:SF1">
    <property type="entry name" value="PROTEIN SLYX"/>
    <property type="match status" value="1"/>
</dbReference>
<dbReference type="RefSeq" id="WP_343786336.1">
    <property type="nucleotide sequence ID" value="NZ_BAAAEU010000001.1"/>
</dbReference>
<name>A0ABN1IBT5_9GAMM</name>
<gene>
    <name evidence="1" type="primary">slyX</name>
    <name evidence="2" type="ORF">GCM10009105_02530</name>
</gene>
<reference evidence="2 3" key="1">
    <citation type="journal article" date="2019" name="Int. J. Syst. Evol. Microbiol.">
        <title>The Global Catalogue of Microorganisms (GCM) 10K type strain sequencing project: providing services to taxonomists for standard genome sequencing and annotation.</title>
        <authorList>
            <consortium name="The Broad Institute Genomics Platform"/>
            <consortium name="The Broad Institute Genome Sequencing Center for Infectious Disease"/>
            <person name="Wu L."/>
            <person name="Ma J."/>
        </authorList>
    </citation>
    <scope>NUCLEOTIDE SEQUENCE [LARGE SCALE GENOMIC DNA]</scope>
    <source>
        <strain evidence="2 3">JCM 15421</strain>
    </source>
</reference>
<dbReference type="Pfam" id="PF04102">
    <property type="entry name" value="SlyX"/>
    <property type="match status" value="1"/>
</dbReference>
<evidence type="ECO:0000313" key="2">
    <source>
        <dbReference type="EMBL" id="GAA0705223.1"/>
    </source>
</evidence>